<keyword evidence="7" id="KW-1185">Reference proteome</keyword>
<comment type="caution">
    <text evidence="6">The sequence shown here is derived from an EMBL/GenBank/DDBJ whole genome shotgun (WGS) entry which is preliminary data.</text>
</comment>
<dbReference type="InterPro" id="IPR004104">
    <property type="entry name" value="Gfo/Idh/MocA-like_OxRdtase_C"/>
</dbReference>
<dbReference type="PROSITE" id="PS50294">
    <property type="entry name" value="WD_REPEATS_REGION"/>
    <property type="match status" value="1"/>
</dbReference>
<organism evidence="6 7">
    <name type="scientific">Mucor flavus</name>
    <dbReference type="NCBI Taxonomy" id="439312"/>
    <lineage>
        <taxon>Eukaryota</taxon>
        <taxon>Fungi</taxon>
        <taxon>Fungi incertae sedis</taxon>
        <taxon>Mucoromycota</taxon>
        <taxon>Mucoromycotina</taxon>
        <taxon>Mucoromycetes</taxon>
        <taxon>Mucorales</taxon>
        <taxon>Mucorineae</taxon>
        <taxon>Mucoraceae</taxon>
        <taxon>Mucor</taxon>
    </lineage>
</organism>
<dbReference type="Gene3D" id="2.130.10.10">
    <property type="entry name" value="YVTN repeat-like/Quinoprotein amine dehydrogenase"/>
    <property type="match status" value="1"/>
</dbReference>
<dbReference type="InterPro" id="IPR036322">
    <property type="entry name" value="WD40_repeat_dom_sf"/>
</dbReference>
<dbReference type="Pfam" id="PF02894">
    <property type="entry name" value="GFO_IDH_MocA_C"/>
    <property type="match status" value="1"/>
</dbReference>
<feature type="repeat" description="WD" evidence="3">
    <location>
        <begin position="235"/>
        <end position="269"/>
    </location>
</feature>
<dbReference type="Pfam" id="PF01408">
    <property type="entry name" value="GFO_IDH_MocA"/>
    <property type="match status" value="1"/>
</dbReference>
<dbReference type="EMBL" id="BAABUK010000022">
    <property type="protein sequence ID" value="GAA5814770.1"/>
    <property type="molecule type" value="Genomic_DNA"/>
</dbReference>
<evidence type="ECO:0000259" key="5">
    <source>
        <dbReference type="Pfam" id="PF02894"/>
    </source>
</evidence>
<dbReference type="SUPFAM" id="SSF51735">
    <property type="entry name" value="NAD(P)-binding Rossmann-fold domains"/>
    <property type="match status" value="1"/>
</dbReference>
<dbReference type="Proteomes" id="UP001473302">
    <property type="component" value="Unassembled WGS sequence"/>
</dbReference>
<proteinExistence type="predicted"/>
<keyword evidence="2" id="KW-0677">Repeat</keyword>
<dbReference type="InterPro" id="IPR000683">
    <property type="entry name" value="Gfo/Idh/MocA-like_OxRdtase_N"/>
</dbReference>
<evidence type="ECO:0000313" key="6">
    <source>
        <dbReference type="EMBL" id="GAA5814770.1"/>
    </source>
</evidence>
<feature type="domain" description="Gfo/Idh/MocA-like oxidoreductase C-terminal" evidence="5">
    <location>
        <begin position="459"/>
        <end position="679"/>
    </location>
</feature>
<accession>A0ABP9Z6M2</accession>
<name>A0ABP9Z6M2_9FUNG</name>
<feature type="repeat" description="WD" evidence="3">
    <location>
        <begin position="95"/>
        <end position="136"/>
    </location>
</feature>
<dbReference type="SMART" id="SM00320">
    <property type="entry name" value="WD40"/>
    <property type="match status" value="5"/>
</dbReference>
<evidence type="ECO:0000313" key="7">
    <source>
        <dbReference type="Proteomes" id="UP001473302"/>
    </source>
</evidence>
<dbReference type="InterPro" id="IPR001680">
    <property type="entry name" value="WD40_rpt"/>
</dbReference>
<reference evidence="6 7" key="1">
    <citation type="submission" date="2024-04" db="EMBL/GenBank/DDBJ databases">
        <title>genome sequences of Mucor flavus KT1a and Helicostylum pulchrum KT1b strains isolated from the surface of a dry-aged beef.</title>
        <authorList>
            <person name="Toyotome T."/>
            <person name="Hosono M."/>
            <person name="Torimaru M."/>
            <person name="Fukuda K."/>
            <person name="Mikami N."/>
        </authorList>
    </citation>
    <scope>NUCLEOTIDE SEQUENCE [LARGE SCALE GENOMIC DNA]</scope>
    <source>
        <strain evidence="6 7">KT1a</strain>
    </source>
</reference>
<dbReference type="Gene3D" id="3.40.50.720">
    <property type="entry name" value="NAD(P)-binding Rossmann-like Domain"/>
    <property type="match status" value="1"/>
</dbReference>
<evidence type="ECO:0000256" key="1">
    <source>
        <dbReference type="ARBA" id="ARBA00022574"/>
    </source>
</evidence>
<dbReference type="PROSITE" id="PS50082">
    <property type="entry name" value="WD_REPEATS_2"/>
    <property type="match status" value="3"/>
</dbReference>
<dbReference type="PANTHER" id="PTHR10971">
    <property type="entry name" value="MRNA EXPORT FACTOR AND BUB3"/>
    <property type="match status" value="1"/>
</dbReference>
<dbReference type="Gene3D" id="3.30.360.10">
    <property type="entry name" value="Dihydrodipicolinate Reductase, domain 2"/>
    <property type="match status" value="1"/>
</dbReference>
<dbReference type="InterPro" id="IPR036291">
    <property type="entry name" value="NAD(P)-bd_dom_sf"/>
</dbReference>
<dbReference type="SUPFAM" id="SSF50978">
    <property type="entry name" value="WD40 repeat-like"/>
    <property type="match status" value="1"/>
</dbReference>
<keyword evidence="1 3" id="KW-0853">WD repeat</keyword>
<dbReference type="InterPro" id="IPR015943">
    <property type="entry name" value="WD40/YVTN_repeat-like_dom_sf"/>
</dbReference>
<feature type="repeat" description="WD" evidence="3">
    <location>
        <begin position="54"/>
        <end position="95"/>
    </location>
</feature>
<protein>
    <submittedName>
        <fullName evidence="6">Uncharacterized protein</fullName>
    </submittedName>
</protein>
<evidence type="ECO:0000256" key="3">
    <source>
        <dbReference type="PROSITE-ProRule" id="PRU00221"/>
    </source>
</evidence>
<dbReference type="Pfam" id="PF00400">
    <property type="entry name" value="WD40"/>
    <property type="match status" value="4"/>
</dbReference>
<gene>
    <name evidence="6" type="ORF">MFLAVUS_008272</name>
</gene>
<feature type="domain" description="Gfo/Idh/MocA-like oxidoreductase N-terminal" evidence="4">
    <location>
        <begin position="330"/>
        <end position="446"/>
    </location>
</feature>
<evidence type="ECO:0000259" key="4">
    <source>
        <dbReference type="Pfam" id="PF01408"/>
    </source>
</evidence>
<sequence length="679" mass="75507">MLDPKDFEVASPPTDGITALDFSSQADYLAVSSWDNQVRIYEIEPSGNTVPKTAYSHEGPVLCVNWSKDGTKVVSGGADKAGRMFDIATGQSTQIAQHDEPIKCIQFLEQGNIVATGSWDKTIKYWDLRSPQPIGTVQLPERCYAMDAKGPLMVVGTAEKHVCIFDLNNPTVIFKQVASPLKWQTRTISCFTDSKGFAIGSIEGRVGIQYVEDKESSKNFSFKCHRDDAKNVYAVNDISFHPVHGTFSTAGADGTVSFWDKDSKQRLKPFPKTSGQISSTAFNRNGSIFAYAVSYDWSKGYKQALPTNPIKIYLHAVRDEEIKPRTTKKLNVGVIGFGMSARVFHCPLISSSPYMHLASVVERHSNKSKDLYPWINVVKSTDELFADESIDLVVITTPNGSHYTLALEAMKKGKNVVVEKPFTITSEEAAELVKVAKETGLICSVYQNRRWDGDFLTVKKLIKGEQLGRLVEFESHFDRFRNFVKAGWREQNDAPGSGMLYDLGAHLIDQALHLFGMPETVYATVSNQRQLKETDIADDFTIILGYKNAFKAILRSSMLARQTPVLRFNLRGMNGGYRKEYLDVQEDQLKAGLVPSDAAYGVESADRFGSINTDFQGLHIVGNVDTERGDYLSFYNNVAQSVIKKDASNLAVKPEDGYNCIRIIELAQQSSDEGRVITL</sequence>
<evidence type="ECO:0000256" key="2">
    <source>
        <dbReference type="ARBA" id="ARBA00022737"/>
    </source>
</evidence>